<keyword evidence="2" id="KW-1133">Transmembrane helix</keyword>
<sequence length="195" mass="19790">METTDTTRTTDTETAADTPEEKQETAAAETSAEAAADLEVVDDTDYEVIGDDEDEGTAPAAPSAKSAIITGAAAVAGAALALSSLTGTWLSNVVSQRQGLIGQIKTSSGTAKQQIAAGYGTPWHAIALVNGIFAVVALLVCGGVLLHPASRARAARGHWSQALAWGGTVLAVIGLLIAGAMWFDVFADLPTVPAS</sequence>
<name>A0A1I2JK86_9ACTN</name>
<feature type="compositionally biased region" description="Low complexity" evidence="1">
    <location>
        <begin position="25"/>
        <end position="37"/>
    </location>
</feature>
<accession>A0A1I2JK86</accession>
<evidence type="ECO:0000313" key="4">
    <source>
        <dbReference type="Proteomes" id="UP000199323"/>
    </source>
</evidence>
<feature type="region of interest" description="Disordered" evidence="1">
    <location>
        <begin position="1"/>
        <end position="37"/>
    </location>
</feature>
<keyword evidence="4" id="KW-1185">Reference proteome</keyword>
<proteinExistence type="predicted"/>
<dbReference type="AlphaFoldDB" id="A0A1I2JK86"/>
<organism evidence="3 4">
    <name type="scientific">Actinacidiphila alni</name>
    <dbReference type="NCBI Taxonomy" id="380248"/>
    <lineage>
        <taxon>Bacteria</taxon>
        <taxon>Bacillati</taxon>
        <taxon>Actinomycetota</taxon>
        <taxon>Actinomycetes</taxon>
        <taxon>Kitasatosporales</taxon>
        <taxon>Streptomycetaceae</taxon>
        <taxon>Actinacidiphila</taxon>
    </lineage>
</organism>
<feature type="compositionally biased region" description="Low complexity" evidence="1">
    <location>
        <begin position="1"/>
        <end position="17"/>
    </location>
</feature>
<feature type="transmembrane region" description="Helical" evidence="2">
    <location>
        <begin position="67"/>
        <end position="90"/>
    </location>
</feature>
<protein>
    <submittedName>
        <fullName evidence="3">Uncharacterized protein</fullName>
    </submittedName>
</protein>
<feature type="transmembrane region" description="Helical" evidence="2">
    <location>
        <begin position="162"/>
        <end position="183"/>
    </location>
</feature>
<evidence type="ECO:0000256" key="2">
    <source>
        <dbReference type="SAM" id="Phobius"/>
    </source>
</evidence>
<gene>
    <name evidence="3" type="ORF">SAMN05216251_11860</name>
</gene>
<keyword evidence="2" id="KW-0472">Membrane</keyword>
<keyword evidence="2" id="KW-0812">Transmembrane</keyword>
<feature type="transmembrane region" description="Helical" evidence="2">
    <location>
        <begin position="125"/>
        <end position="150"/>
    </location>
</feature>
<dbReference type="EMBL" id="FONG01000018">
    <property type="protein sequence ID" value="SFF54380.1"/>
    <property type="molecule type" value="Genomic_DNA"/>
</dbReference>
<dbReference type="OrthoDB" id="3853425at2"/>
<evidence type="ECO:0000256" key="1">
    <source>
        <dbReference type="SAM" id="MobiDB-lite"/>
    </source>
</evidence>
<dbReference type="Proteomes" id="UP000199323">
    <property type="component" value="Unassembled WGS sequence"/>
</dbReference>
<dbReference type="RefSeq" id="WP_093716129.1">
    <property type="nucleotide sequence ID" value="NZ_FONG01000018.1"/>
</dbReference>
<evidence type="ECO:0000313" key="3">
    <source>
        <dbReference type="EMBL" id="SFF54380.1"/>
    </source>
</evidence>
<dbReference type="STRING" id="380248.SAMN05216251_11860"/>
<reference evidence="3 4" key="1">
    <citation type="submission" date="2016-10" db="EMBL/GenBank/DDBJ databases">
        <authorList>
            <person name="de Groot N.N."/>
        </authorList>
    </citation>
    <scope>NUCLEOTIDE SEQUENCE [LARGE SCALE GENOMIC DNA]</scope>
    <source>
        <strain evidence="3 4">CGMCC 4.3510</strain>
    </source>
</reference>